<dbReference type="AlphaFoldDB" id="A0A157QTM3"/>
<dbReference type="KEGG" id="btrm:SAMEA390648700523"/>
<dbReference type="GO" id="GO:0005975">
    <property type="term" value="P:carbohydrate metabolic process"/>
    <property type="evidence" value="ECO:0007669"/>
    <property type="project" value="InterPro"/>
</dbReference>
<evidence type="ECO:0000256" key="1">
    <source>
        <dbReference type="ARBA" id="ARBA00007806"/>
    </source>
</evidence>
<dbReference type="OrthoDB" id="176168at2"/>
<evidence type="ECO:0000259" key="5">
    <source>
        <dbReference type="Pfam" id="PF21365"/>
    </source>
</evidence>
<proteinExistence type="inferred from homology"/>
<dbReference type="Pfam" id="PF13802">
    <property type="entry name" value="Gal_mutarotas_2"/>
    <property type="match status" value="1"/>
</dbReference>
<keyword evidence="7" id="KW-1185">Reference proteome</keyword>
<dbReference type="SUPFAM" id="SSF51445">
    <property type="entry name" value="(Trans)glycosidases"/>
    <property type="match status" value="1"/>
</dbReference>
<dbReference type="SUPFAM" id="SSF51011">
    <property type="entry name" value="Glycosyl hydrolase domain"/>
    <property type="match status" value="1"/>
</dbReference>
<dbReference type="GO" id="GO:0061634">
    <property type="term" value="F:alpha-D-xyloside xylohydrolase"/>
    <property type="evidence" value="ECO:0007669"/>
    <property type="project" value="UniProtKB-EC"/>
</dbReference>
<accession>A0A157QTM3</accession>
<organism evidence="6 7">
    <name type="scientific">Bordetella trematum</name>
    <dbReference type="NCBI Taxonomy" id="123899"/>
    <lineage>
        <taxon>Bacteria</taxon>
        <taxon>Pseudomonadati</taxon>
        <taxon>Pseudomonadota</taxon>
        <taxon>Betaproteobacteria</taxon>
        <taxon>Burkholderiales</taxon>
        <taxon>Alcaligenaceae</taxon>
        <taxon>Bordetella</taxon>
    </lineage>
</organism>
<dbReference type="PATRIC" id="fig|123899.6.peg.505"/>
<dbReference type="Pfam" id="PF21365">
    <property type="entry name" value="Glyco_hydro_31_3rd"/>
    <property type="match status" value="1"/>
</dbReference>
<dbReference type="EC" id="3.2.1.177" evidence="6"/>
<dbReference type="InterPro" id="IPR051816">
    <property type="entry name" value="Glycosyl_Hydrolase_31"/>
</dbReference>
<dbReference type="InterPro" id="IPR017853">
    <property type="entry name" value="GH"/>
</dbReference>
<keyword evidence="2 6" id="KW-0378">Hydrolase</keyword>
<dbReference type="InterPro" id="IPR000322">
    <property type="entry name" value="Glyco_hydro_31_TIM"/>
</dbReference>
<dbReference type="InterPro" id="IPR048395">
    <property type="entry name" value="Glyco_hydro_31_C"/>
</dbReference>
<evidence type="ECO:0000313" key="7">
    <source>
        <dbReference type="Proteomes" id="UP000076825"/>
    </source>
</evidence>
<reference evidence="6 7" key="1">
    <citation type="submission" date="2016-04" db="EMBL/GenBank/DDBJ databases">
        <authorList>
            <consortium name="Pathogen Informatics"/>
        </authorList>
    </citation>
    <scope>NUCLEOTIDE SEQUENCE [LARGE SCALE GENOMIC DNA]</scope>
    <source>
        <strain evidence="6 7">H044680328</strain>
    </source>
</reference>
<sequence>MPPKYDFVHTNPLDTIELLTSRPSRIDFDAGDGLHLVVEAHAPGVFRLRCGEASQLTDDRPSARARATAEMLLARQEAVGEATLAPFDTADGWGITQGDVSLELRTDPLRLVLRRGEDEVLVSALSPHNPPFGHVGLDTPGDAVWTAAFALRDGEPVYGLGETPGDLNRREESVVSDDPEHRALPLAWSPRGWGIYVNTMRRVEHSVGVAPDDASYVLTLDDTVLDLFLFAGEPGEILNQYSALTGRAGQPVLWAMGTWLQQAAGQMPSETAALVEAFRSHQVPLDAVSLSLPCAWAFQADKPVLEWDAARFPDARQTLALFHQSHVHVAGYGFPAVLRHTPLFEELEDRGWLLMRDDGSAQTFDGNEATQGQPYGLLDLTYRDAYNLWVERHRQLLDDGLDTPACNAQIAIPDDVSGRSGDSGPALRTMYPLLARRALYDAVAGHKVPPEGVVPSSDLFPAAQRLPWQTGPRVSNDWAGLEHSLRTALSIGASGVPVQMHTLGSPDGGAGLTPELYVRWLTANVFSANFSFQGVAGLLPWDMGEETLAQVRTWMQWRYRLIPYVLGAIEDAARSGLPVQRSMAMSFPNDPEAHRWDLQYLLGPALLVAPILRPGGQAQVYLPEGDAWWDLNTGHRYEGGTTWTLDCSLEQFPVFGREGHMLCLGPTAQHTGEFNSARILDEVWMFGMPVHNPVVMRNKIRVMQMQGSSYIKGLEGLRILPSEGLEVKRRGAEVRISRAR</sequence>
<dbReference type="SUPFAM" id="SSF74650">
    <property type="entry name" value="Galactose mutarotase-like"/>
    <property type="match status" value="1"/>
</dbReference>
<keyword evidence="2 6" id="KW-0326">Glycosidase</keyword>
<dbReference type="eggNOG" id="COG1501">
    <property type="taxonomic scope" value="Bacteria"/>
</dbReference>
<evidence type="ECO:0000259" key="3">
    <source>
        <dbReference type="Pfam" id="PF01055"/>
    </source>
</evidence>
<dbReference type="Gene3D" id="2.60.40.1760">
    <property type="entry name" value="glycosyl hydrolase (family 31)"/>
    <property type="match status" value="1"/>
</dbReference>
<dbReference type="STRING" id="123899.SAMEA3906487_00523"/>
<dbReference type="RefSeq" id="WP_025517153.1">
    <property type="nucleotide sequence ID" value="NZ_CP016340.1"/>
</dbReference>
<dbReference type="EMBL" id="LT546645">
    <property type="protein sequence ID" value="SAI66972.1"/>
    <property type="molecule type" value="Genomic_DNA"/>
</dbReference>
<dbReference type="InterPro" id="IPR011013">
    <property type="entry name" value="Gal_mutarotase_sf_dom"/>
</dbReference>
<protein>
    <submittedName>
        <fullName evidence="6">Glycoside hydrolase</fullName>
        <ecNumber evidence="6">3.2.1.177</ecNumber>
    </submittedName>
</protein>
<gene>
    <name evidence="6" type="primary">yicI</name>
    <name evidence="6" type="ORF">SAMEA3906487_00523</name>
</gene>
<dbReference type="InterPro" id="IPR013780">
    <property type="entry name" value="Glyco_hydro_b"/>
</dbReference>
<dbReference type="Gene3D" id="3.20.20.80">
    <property type="entry name" value="Glycosidases"/>
    <property type="match status" value="1"/>
</dbReference>
<comment type="similarity">
    <text evidence="1 2">Belongs to the glycosyl hydrolase 31 family.</text>
</comment>
<dbReference type="InterPro" id="IPR025887">
    <property type="entry name" value="Glyco_hydro_31_N_dom"/>
</dbReference>
<feature type="domain" description="Glycoside hydrolase family 31 N-terminal" evidence="4">
    <location>
        <begin position="36"/>
        <end position="203"/>
    </location>
</feature>
<dbReference type="PANTHER" id="PTHR43863:SF2">
    <property type="entry name" value="MALTASE-GLUCOAMYLASE"/>
    <property type="match status" value="1"/>
</dbReference>
<dbReference type="Pfam" id="PF01055">
    <property type="entry name" value="Glyco_hydro_31_2nd"/>
    <property type="match status" value="1"/>
</dbReference>
<name>A0A157QTM3_9BORD</name>
<dbReference type="GO" id="GO:0030246">
    <property type="term" value="F:carbohydrate binding"/>
    <property type="evidence" value="ECO:0007669"/>
    <property type="project" value="InterPro"/>
</dbReference>
<dbReference type="Proteomes" id="UP000076825">
    <property type="component" value="Chromosome 1"/>
</dbReference>
<evidence type="ECO:0000313" key="6">
    <source>
        <dbReference type="EMBL" id="SAI66972.1"/>
    </source>
</evidence>
<dbReference type="PANTHER" id="PTHR43863">
    <property type="entry name" value="HYDROLASE, PUTATIVE (AFU_ORTHOLOGUE AFUA_1G03140)-RELATED"/>
    <property type="match status" value="1"/>
</dbReference>
<feature type="domain" description="Glycosyl hydrolase family 31 C-terminal" evidence="5">
    <location>
        <begin position="576"/>
        <end position="662"/>
    </location>
</feature>
<feature type="domain" description="Glycoside hydrolase family 31 TIM barrel" evidence="3">
    <location>
        <begin position="251"/>
        <end position="565"/>
    </location>
</feature>
<evidence type="ECO:0000256" key="2">
    <source>
        <dbReference type="RuleBase" id="RU361185"/>
    </source>
</evidence>
<dbReference type="GeneID" id="56588067"/>
<dbReference type="Gene3D" id="2.60.40.1180">
    <property type="entry name" value="Golgi alpha-mannosidase II"/>
    <property type="match status" value="1"/>
</dbReference>
<dbReference type="CDD" id="cd14752">
    <property type="entry name" value="GH31_N"/>
    <property type="match status" value="1"/>
</dbReference>
<evidence type="ECO:0000259" key="4">
    <source>
        <dbReference type="Pfam" id="PF13802"/>
    </source>
</evidence>